<evidence type="ECO:0000256" key="8">
    <source>
        <dbReference type="ARBA" id="ARBA00048679"/>
    </source>
</evidence>
<name>A0ABR4ILT7_9EURO</name>
<dbReference type="PANTHER" id="PTHR47634:SF9">
    <property type="entry name" value="PROTEIN KINASE DOMAIN-CONTAINING PROTEIN-RELATED"/>
    <property type="match status" value="1"/>
</dbReference>
<keyword evidence="3" id="KW-0808">Transferase</keyword>
<evidence type="ECO:0000256" key="1">
    <source>
        <dbReference type="ARBA" id="ARBA00012513"/>
    </source>
</evidence>
<dbReference type="PROSITE" id="PS50011">
    <property type="entry name" value="PROTEIN_KINASE_DOM"/>
    <property type="match status" value="1"/>
</dbReference>
<sequence>MLSPLRRSLPLFGRRWKPLDFSNQSFVRIPEYHKIEEEALPDYVASIYYPRRIGEVIKERYQVVGKFGFGSTSTHRYIMLKIFVQASLFGRHDDNELRLYQHIEQCPEGHRRREAIRVLLDTFDIEGPTDTHHTLTFLHRNPMERLPSAVLAMVLWRVLLKLDYLHTQCEVARTDIKTDNIMLGIDNDSVFSEFEEKELEHPVPRKEVGPDGRIIYVSRDLKLPKNIARPVLCDFGSAMIAKEYQTEFVQPNIYQAPEVIIGVPWAYSVDIWNIWHIYEGGSLFTGHDHEFQRYRSRAHLAEIINLLGSPPPTLLVKGELREKFFTVEGEFGDAHLLTDRVPLEKRETTLAGQEEREAFLRLMEKMLQWEPHERSSAKELAEGE</sequence>
<evidence type="ECO:0000256" key="2">
    <source>
        <dbReference type="ARBA" id="ARBA00022527"/>
    </source>
</evidence>
<evidence type="ECO:0000256" key="5">
    <source>
        <dbReference type="ARBA" id="ARBA00022777"/>
    </source>
</evidence>
<dbReference type="InterPro" id="IPR051334">
    <property type="entry name" value="SRPK"/>
</dbReference>
<comment type="caution">
    <text evidence="10">The sequence shown here is derived from an EMBL/GenBank/DDBJ whole genome shotgun (WGS) entry which is preliminary data.</text>
</comment>
<feature type="domain" description="Protein kinase" evidence="9">
    <location>
        <begin position="1"/>
        <end position="384"/>
    </location>
</feature>
<dbReference type="EC" id="2.7.11.1" evidence="1"/>
<dbReference type="Gene3D" id="3.30.200.20">
    <property type="entry name" value="Phosphorylase Kinase, domain 1"/>
    <property type="match status" value="1"/>
</dbReference>
<keyword evidence="11" id="KW-1185">Reference proteome</keyword>
<keyword evidence="4" id="KW-0547">Nucleotide-binding</keyword>
<organism evidence="10 11">
    <name type="scientific">Aspergillus pseudoustus</name>
    <dbReference type="NCBI Taxonomy" id="1810923"/>
    <lineage>
        <taxon>Eukaryota</taxon>
        <taxon>Fungi</taxon>
        <taxon>Dikarya</taxon>
        <taxon>Ascomycota</taxon>
        <taxon>Pezizomycotina</taxon>
        <taxon>Eurotiomycetes</taxon>
        <taxon>Eurotiomycetidae</taxon>
        <taxon>Eurotiales</taxon>
        <taxon>Aspergillaceae</taxon>
        <taxon>Aspergillus</taxon>
        <taxon>Aspergillus subgen. Nidulantes</taxon>
    </lineage>
</organism>
<keyword evidence="6" id="KW-0067">ATP-binding</keyword>
<evidence type="ECO:0000256" key="4">
    <source>
        <dbReference type="ARBA" id="ARBA00022741"/>
    </source>
</evidence>
<evidence type="ECO:0000259" key="9">
    <source>
        <dbReference type="PROSITE" id="PS50011"/>
    </source>
</evidence>
<keyword evidence="5" id="KW-0418">Kinase</keyword>
<dbReference type="Gene3D" id="1.10.510.10">
    <property type="entry name" value="Transferase(Phosphotransferase) domain 1"/>
    <property type="match status" value="1"/>
</dbReference>
<keyword evidence="2" id="KW-0723">Serine/threonine-protein kinase</keyword>
<dbReference type="InterPro" id="IPR000719">
    <property type="entry name" value="Prot_kinase_dom"/>
</dbReference>
<protein>
    <recommendedName>
        <fullName evidence="1">non-specific serine/threonine protein kinase</fullName>
        <ecNumber evidence="1">2.7.11.1</ecNumber>
    </recommendedName>
</protein>
<gene>
    <name evidence="10" type="ORF">BJY01DRAFT_261774</name>
</gene>
<evidence type="ECO:0000256" key="6">
    <source>
        <dbReference type="ARBA" id="ARBA00022840"/>
    </source>
</evidence>
<dbReference type="SUPFAM" id="SSF56112">
    <property type="entry name" value="Protein kinase-like (PK-like)"/>
    <property type="match status" value="1"/>
</dbReference>
<dbReference type="EMBL" id="JBFXLU010000384">
    <property type="protein sequence ID" value="KAL2827862.1"/>
    <property type="molecule type" value="Genomic_DNA"/>
</dbReference>
<comment type="catalytic activity">
    <reaction evidence="7">
        <text>L-threonyl-[protein] + ATP = O-phospho-L-threonyl-[protein] + ADP + H(+)</text>
        <dbReference type="Rhea" id="RHEA:46608"/>
        <dbReference type="Rhea" id="RHEA-COMP:11060"/>
        <dbReference type="Rhea" id="RHEA-COMP:11605"/>
        <dbReference type="ChEBI" id="CHEBI:15378"/>
        <dbReference type="ChEBI" id="CHEBI:30013"/>
        <dbReference type="ChEBI" id="CHEBI:30616"/>
        <dbReference type="ChEBI" id="CHEBI:61977"/>
        <dbReference type="ChEBI" id="CHEBI:456216"/>
        <dbReference type="EC" id="2.7.11.1"/>
    </reaction>
</comment>
<reference evidence="10 11" key="1">
    <citation type="submission" date="2024-07" db="EMBL/GenBank/DDBJ databases">
        <title>Section-level genome sequencing and comparative genomics of Aspergillus sections Usti and Cavernicolus.</title>
        <authorList>
            <consortium name="Lawrence Berkeley National Laboratory"/>
            <person name="Nybo J.L."/>
            <person name="Vesth T.C."/>
            <person name="Theobald S."/>
            <person name="Frisvad J.C."/>
            <person name="Larsen T.O."/>
            <person name="Kjaerboelling I."/>
            <person name="Rothschild-Mancinelli K."/>
            <person name="Lyhne E.K."/>
            <person name="Kogle M.E."/>
            <person name="Barry K."/>
            <person name="Clum A."/>
            <person name="Na H."/>
            <person name="Ledsgaard L."/>
            <person name="Lin J."/>
            <person name="Lipzen A."/>
            <person name="Kuo A."/>
            <person name="Riley R."/>
            <person name="Mondo S."/>
            <person name="Labutti K."/>
            <person name="Haridas S."/>
            <person name="Pangalinan J."/>
            <person name="Salamov A.A."/>
            <person name="Simmons B.A."/>
            <person name="Magnuson J.K."/>
            <person name="Chen J."/>
            <person name="Drula E."/>
            <person name="Henrissat B."/>
            <person name="Wiebenga A."/>
            <person name="Lubbers R.J."/>
            <person name="Gomes A.C."/>
            <person name="Makela M.R."/>
            <person name="Stajich J."/>
            <person name="Grigoriev I.V."/>
            <person name="Mortensen U.H."/>
            <person name="De Vries R.P."/>
            <person name="Baker S.E."/>
            <person name="Andersen M.R."/>
        </authorList>
    </citation>
    <scope>NUCLEOTIDE SEQUENCE [LARGE SCALE GENOMIC DNA]</scope>
    <source>
        <strain evidence="10 11">CBS 123904</strain>
    </source>
</reference>
<dbReference type="SMART" id="SM00220">
    <property type="entry name" value="S_TKc"/>
    <property type="match status" value="1"/>
</dbReference>
<evidence type="ECO:0000256" key="3">
    <source>
        <dbReference type="ARBA" id="ARBA00022679"/>
    </source>
</evidence>
<evidence type="ECO:0000313" key="10">
    <source>
        <dbReference type="EMBL" id="KAL2827862.1"/>
    </source>
</evidence>
<evidence type="ECO:0000256" key="7">
    <source>
        <dbReference type="ARBA" id="ARBA00047899"/>
    </source>
</evidence>
<dbReference type="InterPro" id="IPR011009">
    <property type="entry name" value="Kinase-like_dom_sf"/>
</dbReference>
<accession>A0ABR4ILT7</accession>
<dbReference type="PANTHER" id="PTHR47634">
    <property type="entry name" value="PROTEIN KINASE DOMAIN-CONTAINING PROTEIN-RELATED"/>
    <property type="match status" value="1"/>
</dbReference>
<proteinExistence type="predicted"/>
<evidence type="ECO:0000313" key="11">
    <source>
        <dbReference type="Proteomes" id="UP001610446"/>
    </source>
</evidence>
<dbReference type="Pfam" id="PF00069">
    <property type="entry name" value="Pkinase"/>
    <property type="match status" value="1"/>
</dbReference>
<comment type="catalytic activity">
    <reaction evidence="8">
        <text>L-seryl-[protein] + ATP = O-phospho-L-seryl-[protein] + ADP + H(+)</text>
        <dbReference type="Rhea" id="RHEA:17989"/>
        <dbReference type="Rhea" id="RHEA-COMP:9863"/>
        <dbReference type="Rhea" id="RHEA-COMP:11604"/>
        <dbReference type="ChEBI" id="CHEBI:15378"/>
        <dbReference type="ChEBI" id="CHEBI:29999"/>
        <dbReference type="ChEBI" id="CHEBI:30616"/>
        <dbReference type="ChEBI" id="CHEBI:83421"/>
        <dbReference type="ChEBI" id="CHEBI:456216"/>
        <dbReference type="EC" id="2.7.11.1"/>
    </reaction>
</comment>
<dbReference type="Proteomes" id="UP001610446">
    <property type="component" value="Unassembled WGS sequence"/>
</dbReference>